<feature type="transmembrane region" description="Helical" evidence="9">
    <location>
        <begin position="1164"/>
        <end position="1185"/>
    </location>
</feature>
<dbReference type="CDD" id="cd03263">
    <property type="entry name" value="ABC_subfamily_A"/>
    <property type="match status" value="2"/>
</dbReference>
<dbReference type="GO" id="GO:0005319">
    <property type="term" value="F:lipid transporter activity"/>
    <property type="evidence" value="ECO:0007669"/>
    <property type="project" value="TreeGrafter"/>
</dbReference>
<dbReference type="RefSeq" id="XP_016982057.1">
    <property type="nucleotide sequence ID" value="XM_017126568.1"/>
</dbReference>
<protein>
    <submittedName>
        <fullName evidence="11">ATP-binding cassette sub-family A member 3</fullName>
    </submittedName>
</protein>
<dbReference type="GeneID" id="108046712"/>
<dbReference type="InterPro" id="IPR026082">
    <property type="entry name" value="ABCA"/>
</dbReference>
<feature type="transmembrane region" description="Helical" evidence="9">
    <location>
        <begin position="905"/>
        <end position="926"/>
    </location>
</feature>
<dbReference type="InterPro" id="IPR027417">
    <property type="entry name" value="P-loop_NTPase"/>
</dbReference>
<dbReference type="InterPro" id="IPR013525">
    <property type="entry name" value="ABC2_TM"/>
</dbReference>
<dbReference type="Pfam" id="PF00005">
    <property type="entry name" value="ABC_tran"/>
    <property type="match status" value="2"/>
</dbReference>
<dbReference type="GO" id="GO:0016020">
    <property type="term" value="C:membrane"/>
    <property type="evidence" value="ECO:0007669"/>
    <property type="project" value="UniProtKB-SubCell"/>
</dbReference>
<dbReference type="InterPro" id="IPR017871">
    <property type="entry name" value="ABC_transporter-like_CS"/>
</dbReference>
<feature type="transmembrane region" description="Helical" evidence="9">
    <location>
        <begin position="385"/>
        <end position="407"/>
    </location>
</feature>
<dbReference type="FunFam" id="3.40.50.300:FF:002989">
    <property type="entry name" value="Uncharacterized protein, isoform B"/>
    <property type="match status" value="1"/>
</dbReference>
<dbReference type="PROSITE" id="PS50893">
    <property type="entry name" value="ABC_TRANSPORTER_2"/>
    <property type="match status" value="2"/>
</dbReference>
<evidence type="ECO:0000313" key="11">
    <source>
        <dbReference type="RefSeq" id="XP_016982057.1"/>
    </source>
</evidence>
<feature type="transmembrane region" description="Helical" evidence="9">
    <location>
        <begin position="1078"/>
        <end position="1099"/>
    </location>
</feature>
<dbReference type="PROSITE" id="PS00211">
    <property type="entry name" value="ABC_TRANSPORTER_1"/>
    <property type="match status" value="1"/>
</dbReference>
<feature type="transmembrane region" description="Helical" evidence="9">
    <location>
        <begin position="1294"/>
        <end position="1324"/>
    </location>
</feature>
<feature type="transmembrane region" description="Helical" evidence="9">
    <location>
        <begin position="273"/>
        <end position="293"/>
    </location>
</feature>
<dbReference type="OrthoDB" id="6512918at2759"/>
<evidence type="ECO:0000256" key="4">
    <source>
        <dbReference type="ARBA" id="ARBA00022737"/>
    </source>
</evidence>
<gene>
    <name evidence="11" type="primary">LOC108046712</name>
</gene>
<dbReference type="InterPro" id="IPR003439">
    <property type="entry name" value="ABC_transporter-like_ATP-bd"/>
</dbReference>
<keyword evidence="7 9" id="KW-1133">Transmembrane helix</keyword>
<dbReference type="FunFam" id="3.40.50.300:FF:000298">
    <property type="entry name" value="ATP-binding cassette sub-family A member 12"/>
    <property type="match status" value="1"/>
</dbReference>
<evidence type="ECO:0000256" key="7">
    <source>
        <dbReference type="ARBA" id="ARBA00022989"/>
    </source>
</evidence>
<dbReference type="PANTHER" id="PTHR19229:SF250">
    <property type="entry name" value="ABC TRANSPORTER DOMAIN-CONTAINING PROTEIN-RELATED"/>
    <property type="match status" value="1"/>
</dbReference>
<comment type="subcellular location">
    <subcellularLocation>
        <location evidence="1">Membrane</location>
        <topology evidence="1">Multi-pass membrane protein</topology>
    </subcellularLocation>
</comment>
<dbReference type="RefSeq" id="XP_016982057.2">
    <property type="nucleotide sequence ID" value="XM_017126568.2"/>
</dbReference>
<dbReference type="GO" id="GO:0140359">
    <property type="term" value="F:ABC-type transporter activity"/>
    <property type="evidence" value="ECO:0007669"/>
    <property type="project" value="InterPro"/>
</dbReference>
<keyword evidence="6 11" id="KW-0067">ATP-binding</keyword>
<accession>A0A6P4EVB2</accession>
<feature type="transmembrane region" description="Helical" evidence="9">
    <location>
        <begin position="354"/>
        <end position="379"/>
    </location>
</feature>
<feature type="transmembrane region" description="Helical" evidence="9">
    <location>
        <begin position="416"/>
        <end position="435"/>
    </location>
</feature>
<feature type="transmembrane region" description="Helical" evidence="9">
    <location>
        <begin position="1191"/>
        <end position="1215"/>
    </location>
</feature>
<keyword evidence="3 9" id="KW-0812">Transmembrane</keyword>
<dbReference type="InterPro" id="IPR003593">
    <property type="entry name" value="AAA+_ATPase"/>
</dbReference>
<feature type="transmembrane region" description="Helical" evidence="9">
    <location>
        <begin position="1227"/>
        <end position="1248"/>
    </location>
</feature>
<evidence type="ECO:0000256" key="8">
    <source>
        <dbReference type="ARBA" id="ARBA00023136"/>
    </source>
</evidence>
<evidence type="ECO:0000256" key="9">
    <source>
        <dbReference type="SAM" id="Phobius"/>
    </source>
</evidence>
<sequence length="1725" mass="196281">MKLERESFSETEVYSVGDWQKLKLLLWKNWILQWNEKIQIFCVLLLPTLFLCLIVILRLIVRPEYKPEIHYVPESTSDLMLYMKKLTLGNRIMHENGSLNIPRNFLCFTPDTPFNSAVMNATVLRLKLLGTRPYDTASHMEKDMVMHNFLAGVQFEDKPVAMNDNGYPINLNYSIRFPSELRTMEGLVIETWRTANLHLGYDSTGPRNREENDGGVPVGYIREGFLPIQHALTMSWLTLASGIQDNDLPPINVQRFPYRAFSYDQLLSGLRQLLPFVILLSFIYPCSTVTKYVTTEKELQLKEIMKLIGVHNWLHWMAWFVKSYVLLMVVVVLIMFLMMIKLYYSVAVLSNSNLIPVLVFLHTYVVASICFCFLLAVMFTKASTAAAVASILWFITFIPYSFAYYYYERLNLFEKLLISMVFSNSALGFGIHVIIKWEGTGEGVTWNNMFQPVSDDDDLTLFYVIMAMTFGGFIYFTICLYVEQIFPGDYGIPRRWDFIFRRSFWMDFVPIKFVSKTEKYESSTSGSPKKQKHSCRKKRDMGVQLCNLQKTFGKHRAVKGINLKMYRNEITVLLGHNGAGKTTTINMITGIIKPTNGTAIVNGYDIRTELEKARQSLGICPQVNILFNNMSVRDHIKFFSKLKGIRGVKAVENEVNKYVTMLELQDKSFVAAEKLSGGMKRKLALCCALCGNARVVLCDEPSSGIDAAGRRSLWDLLQSERDGRTILLTTHYMDEADVLGDRIAIIANGLLQCQGTSFYLKKKFGTGYQLICMMMSGCNVAAVTQLINKHVPHLKLERELGTELTYRLPNDYSKNFAALLMDLDENCANLKLEGYGLSGATLEDVFIEVNCEKRVQGGEDVPQADKSTAFGDLIFDQKTKEKGTFNRLSMYWQALFLKKFYITIGYYWLMVIQICLPIIIMTLTVLNSRGGRIYFELPAMPISIFQYKYVYVILDDNATDQASPIGETYERHLERYGDRARLIKTGEMSFEDYILSRGMSENHRIDFDYLAGITIGRDNITVWLNNKPLHTAPLTLNLLHNALAMKYLGKEASTYVTNDPLPYSDDTRSLRLNKAQRLGAEIAINLSLCMAFITSFYAIPVIKERETRAKLLQFLSGVDVVAYWTSQLIWDYLIFIISALTSIFTIAAYQEYGYSTPLNLSRYFYILLIFGFPAITLSYALSGFFSNAATGFTRIAIFNTFAGTGMFMLVVALDFEAFQLKHVAAELAWYFRIFPHFSLASAALHIHIGYNIRKGCSLPSITKLSEEERCRTVAICCKIPEYFGWKSPGVLPEILYLVTVGLILLLLPILIDAKIFGWIGEALVKLCSRRKRSRGGSSLENEDVVAERLIVREMINSERKDIPLLVNNITKHYKDKLAVRGVSFHVSHAECFGLLGVNGAGKTSTFKMLTGDHKITSGEAYLDGENISTHKIYGKIGYCPQFDALFDDLTGRQTLQIYCLLKGVQRRHIRTISWTLATSFGFEKHLDKRTKHYSGGNKRKLSTAIAVLGNPSVLYLDEPTSGMDPAARRQLWQVIGAIRIAGKSIVLTSHSMDECEALCTRLAIMVDGLFKCIGSVQGLKIQYSKGLILKIKVKHKKKHFQRVVENSSSSSQNNYFAEVHPTNEKKNSLLGLENALPDRVLKVNRFILREVPGAEFKEEYNGLITYYMPQTTNLAKIFQLLESNMNKLNIEDYLIMQTRLEEIFLDFAAQREGSLVITKRKCWCC</sequence>
<feature type="transmembrane region" description="Helical" evidence="9">
    <location>
        <begin position="38"/>
        <end position="61"/>
    </location>
</feature>
<dbReference type="SMART" id="SM00382">
    <property type="entry name" value="AAA"/>
    <property type="match status" value="2"/>
</dbReference>
<name>A0A6P4EVB2_DRORH</name>
<evidence type="ECO:0000256" key="2">
    <source>
        <dbReference type="ARBA" id="ARBA00022448"/>
    </source>
</evidence>
<evidence type="ECO:0000256" key="5">
    <source>
        <dbReference type="ARBA" id="ARBA00022741"/>
    </source>
</evidence>
<keyword evidence="2" id="KW-0813">Transport</keyword>
<dbReference type="InterPro" id="IPR056264">
    <property type="entry name" value="R2_ABCA1-4-like"/>
</dbReference>
<feature type="transmembrane region" description="Helical" evidence="9">
    <location>
        <begin position="461"/>
        <end position="482"/>
    </location>
</feature>
<dbReference type="PANTHER" id="PTHR19229">
    <property type="entry name" value="ATP-BINDING CASSETTE TRANSPORTER SUBFAMILY A ABCA"/>
    <property type="match status" value="1"/>
</dbReference>
<keyword evidence="8 9" id="KW-0472">Membrane</keyword>
<dbReference type="Pfam" id="PF12698">
    <property type="entry name" value="ABC2_membrane_3"/>
    <property type="match status" value="2"/>
</dbReference>
<evidence type="ECO:0000256" key="3">
    <source>
        <dbReference type="ARBA" id="ARBA00022692"/>
    </source>
</evidence>
<keyword evidence="4" id="KW-0677">Repeat</keyword>
<feature type="domain" description="ABC transporter" evidence="10">
    <location>
        <begin position="1364"/>
        <end position="1592"/>
    </location>
</feature>
<feature type="transmembrane region" description="Helical" evidence="9">
    <location>
        <begin position="313"/>
        <end position="342"/>
    </location>
</feature>
<evidence type="ECO:0000256" key="1">
    <source>
        <dbReference type="ARBA" id="ARBA00004141"/>
    </source>
</evidence>
<feature type="transmembrane region" description="Helical" evidence="9">
    <location>
        <begin position="1132"/>
        <end position="1152"/>
    </location>
</feature>
<feature type="domain" description="ABC transporter" evidence="10">
    <location>
        <begin position="543"/>
        <end position="773"/>
    </location>
</feature>
<dbReference type="SUPFAM" id="SSF52540">
    <property type="entry name" value="P-loop containing nucleoside triphosphate hydrolases"/>
    <property type="match status" value="2"/>
</dbReference>
<proteinExistence type="predicted"/>
<evidence type="ECO:0000259" key="10">
    <source>
        <dbReference type="PROSITE" id="PS50893"/>
    </source>
</evidence>
<organism evidence="11">
    <name type="scientific">Drosophila rhopaloa</name>
    <name type="common">Fruit fly</name>
    <dbReference type="NCBI Taxonomy" id="1041015"/>
    <lineage>
        <taxon>Eukaryota</taxon>
        <taxon>Metazoa</taxon>
        <taxon>Ecdysozoa</taxon>
        <taxon>Arthropoda</taxon>
        <taxon>Hexapoda</taxon>
        <taxon>Insecta</taxon>
        <taxon>Pterygota</taxon>
        <taxon>Neoptera</taxon>
        <taxon>Endopterygota</taxon>
        <taxon>Diptera</taxon>
        <taxon>Brachycera</taxon>
        <taxon>Muscomorpha</taxon>
        <taxon>Ephydroidea</taxon>
        <taxon>Drosophilidae</taxon>
        <taxon>Drosophila</taxon>
        <taxon>Sophophora</taxon>
    </lineage>
</organism>
<dbReference type="GO" id="GO:0016887">
    <property type="term" value="F:ATP hydrolysis activity"/>
    <property type="evidence" value="ECO:0007669"/>
    <property type="project" value="InterPro"/>
</dbReference>
<dbReference type="GO" id="GO:0005524">
    <property type="term" value="F:ATP binding"/>
    <property type="evidence" value="ECO:0007669"/>
    <property type="project" value="UniProtKB-KW"/>
</dbReference>
<dbReference type="Gene3D" id="3.40.50.300">
    <property type="entry name" value="P-loop containing nucleotide triphosphate hydrolases"/>
    <property type="match status" value="2"/>
</dbReference>
<evidence type="ECO:0000256" key="6">
    <source>
        <dbReference type="ARBA" id="ARBA00022840"/>
    </source>
</evidence>
<dbReference type="Pfam" id="PF23321">
    <property type="entry name" value="R1_ABCA1"/>
    <property type="match status" value="1"/>
</dbReference>
<keyword evidence="5" id="KW-0547">Nucleotide-binding</keyword>
<reference evidence="11" key="1">
    <citation type="submission" date="2025-08" db="UniProtKB">
        <authorList>
            <consortium name="RefSeq"/>
        </authorList>
    </citation>
    <scope>IDENTIFICATION</scope>
</reference>